<reference evidence="2" key="1">
    <citation type="journal article" date="2020" name="Stud. Mycol.">
        <title>101 Dothideomycetes genomes: a test case for predicting lifestyles and emergence of pathogens.</title>
        <authorList>
            <person name="Haridas S."/>
            <person name="Albert R."/>
            <person name="Binder M."/>
            <person name="Bloem J."/>
            <person name="Labutti K."/>
            <person name="Salamov A."/>
            <person name="Andreopoulos B."/>
            <person name="Baker S."/>
            <person name="Barry K."/>
            <person name="Bills G."/>
            <person name="Bluhm B."/>
            <person name="Cannon C."/>
            <person name="Castanera R."/>
            <person name="Culley D."/>
            <person name="Daum C."/>
            <person name="Ezra D."/>
            <person name="Gonzalez J."/>
            <person name="Henrissat B."/>
            <person name="Kuo A."/>
            <person name="Liang C."/>
            <person name="Lipzen A."/>
            <person name="Lutzoni F."/>
            <person name="Magnuson J."/>
            <person name="Mondo S."/>
            <person name="Nolan M."/>
            <person name="Ohm R."/>
            <person name="Pangilinan J."/>
            <person name="Park H.-J."/>
            <person name="Ramirez L."/>
            <person name="Alfaro M."/>
            <person name="Sun H."/>
            <person name="Tritt A."/>
            <person name="Yoshinaga Y."/>
            <person name="Zwiers L.-H."/>
            <person name="Turgeon B."/>
            <person name="Goodwin S."/>
            <person name="Spatafora J."/>
            <person name="Crous P."/>
            <person name="Grigoriev I."/>
        </authorList>
    </citation>
    <scope>NUCLEOTIDE SEQUENCE</scope>
    <source>
        <strain evidence="2">CBS 161.51</strain>
    </source>
</reference>
<evidence type="ECO:0000313" key="3">
    <source>
        <dbReference type="Proteomes" id="UP000800038"/>
    </source>
</evidence>
<accession>A0A6A5SVF2</accession>
<name>A0A6A5SVF2_9PLEO</name>
<dbReference type="AlphaFoldDB" id="A0A6A5SVF2"/>
<proteinExistence type="predicted"/>
<feature type="region of interest" description="Disordered" evidence="1">
    <location>
        <begin position="107"/>
        <end position="130"/>
    </location>
</feature>
<sequence length="207" mass="23599">GIVVEKLTPGPNWGGLPVMTMPVVLPNQSRENRLMLSLYYRWALQALSAICYLHSRSIYIKTFSAGHVWLLTTTTNQGQEQVKDKSFSWATFVWRLMTNDHTPEAHWIRGNHDWKPTSPPEVGGPARSEDGSEVFQDLEVERLGPVLVKAWKCGYKSAEEVAEDIRKIAETVGITIVGDEVEIDEAWEDVFEVVETKDWKWGPQLRF</sequence>
<dbReference type="Proteomes" id="UP000800038">
    <property type="component" value="Unassembled WGS sequence"/>
</dbReference>
<dbReference type="EMBL" id="ML976022">
    <property type="protein sequence ID" value="KAF1943798.1"/>
    <property type="molecule type" value="Genomic_DNA"/>
</dbReference>
<gene>
    <name evidence="2" type="ORF">EJ02DRAFT_299859</name>
</gene>
<evidence type="ECO:0000256" key="1">
    <source>
        <dbReference type="SAM" id="MobiDB-lite"/>
    </source>
</evidence>
<organism evidence="2 3">
    <name type="scientific">Clathrospora elynae</name>
    <dbReference type="NCBI Taxonomy" id="706981"/>
    <lineage>
        <taxon>Eukaryota</taxon>
        <taxon>Fungi</taxon>
        <taxon>Dikarya</taxon>
        <taxon>Ascomycota</taxon>
        <taxon>Pezizomycotina</taxon>
        <taxon>Dothideomycetes</taxon>
        <taxon>Pleosporomycetidae</taxon>
        <taxon>Pleosporales</taxon>
        <taxon>Diademaceae</taxon>
        <taxon>Clathrospora</taxon>
    </lineage>
</organism>
<protein>
    <submittedName>
        <fullName evidence="2">Uncharacterized protein</fullName>
    </submittedName>
</protein>
<dbReference type="OrthoDB" id="20729at2759"/>
<evidence type="ECO:0000313" key="2">
    <source>
        <dbReference type="EMBL" id="KAF1943798.1"/>
    </source>
</evidence>
<feature type="non-terminal residue" evidence="2">
    <location>
        <position position="1"/>
    </location>
</feature>
<keyword evidence="3" id="KW-1185">Reference proteome</keyword>
<feature type="non-terminal residue" evidence="2">
    <location>
        <position position="207"/>
    </location>
</feature>